<dbReference type="AlphaFoldDB" id="A0A0S4TFC7"/>
<dbReference type="VEuPathDB" id="CryptoDB:CHUDEA5_2030"/>
<dbReference type="PANTHER" id="PTHR12175">
    <property type="entry name" value="AD039 HT014 THIOREDOXIN FAMILY TRP26"/>
    <property type="match status" value="1"/>
</dbReference>
<reference evidence="4 5" key="3">
    <citation type="submission" date="2017-10" db="EMBL/GenBank/DDBJ databases">
        <title>Consistent, comparative and evidence-based genome annotation and re-annotation for the closely-related species, Cryptosporidium parvum, C. hominis and C. tyzzeri.</title>
        <authorList>
            <person name="Baptista R.P."/>
            <person name="Li Y."/>
            <person name="Sateriale A."/>
            <person name="Striepen B."/>
            <person name="Kissinger J.C."/>
        </authorList>
    </citation>
    <scope>NUCLEOTIDE SEQUENCE [LARGE SCALE GENOMIC DNA]</scope>
    <source>
        <strain evidence="4">30976</strain>
    </source>
</reference>
<dbReference type="VEuPathDB" id="CryptoDB:Chro.50176"/>
<gene>
    <name evidence="3" type="ORF">CHUDEA5_2030</name>
    <name evidence="4" type="ORF">GY17_00003878</name>
</gene>
<protein>
    <submittedName>
        <fullName evidence="4">Galactose-binding domain-like containing protein</fullName>
    </submittedName>
</protein>
<dbReference type="Proteomes" id="UP000199752">
    <property type="component" value="Chromosome 5"/>
</dbReference>
<dbReference type="Proteomes" id="UP001429100">
    <property type="component" value="Unassembled WGS sequence"/>
</dbReference>
<dbReference type="InterPro" id="IPR010400">
    <property type="entry name" value="PITH_dom"/>
</dbReference>
<evidence type="ECO:0000313" key="3">
    <source>
        <dbReference type="EMBL" id="CUV06192.1"/>
    </source>
</evidence>
<dbReference type="VEuPathDB" id="CryptoDB:GY17_00003878"/>
<evidence type="ECO:0000313" key="4">
    <source>
        <dbReference type="EMBL" id="PPS94315.1"/>
    </source>
</evidence>
<name>A0A0S4TFC7_CRYHO</name>
<dbReference type="SUPFAM" id="SSF49785">
    <property type="entry name" value="Galactose-binding domain-like"/>
    <property type="match status" value="1"/>
</dbReference>
<dbReference type="InterPro" id="IPR008979">
    <property type="entry name" value="Galactose-bd-like_sf"/>
</dbReference>
<dbReference type="Gene3D" id="2.60.120.470">
    <property type="entry name" value="PITH domain"/>
    <property type="match status" value="1"/>
</dbReference>
<dbReference type="EMBL" id="LN877951">
    <property type="protein sequence ID" value="CUV06192.1"/>
    <property type="molecule type" value="Genomic_DNA"/>
</dbReference>
<sequence>MNINNEASNTRAMQLHTLNKLASEKRNGNEAVEISLESNINLNESFMLNCKGELGKAISILEESKEIIYSDVDEQIIIKISFIEPVSITKFGIQALDIENESEEFGIHDKTELDLKNCSKPRLAKLYVNSPLADFGEIEDLTPSFTKVFTEQELRESLVFTLPGSKFHRLKHLTIFIEENQDLKEKTYLNKIKLLGYIIPS</sequence>
<dbReference type="InterPro" id="IPR045099">
    <property type="entry name" value="PITH1-like"/>
</dbReference>
<keyword evidence="5" id="KW-1185">Reference proteome</keyword>
<dbReference type="Pfam" id="PF06201">
    <property type="entry name" value="PITH"/>
    <property type="match status" value="1"/>
</dbReference>
<dbReference type="PANTHER" id="PTHR12175:SF1">
    <property type="entry name" value="PITH DOMAIN-CONTAINING PROTEIN 1"/>
    <property type="match status" value="1"/>
</dbReference>
<proteinExistence type="inferred from homology"/>
<comment type="similarity">
    <text evidence="1">Belongs to the PITHD1 family.</text>
</comment>
<evidence type="ECO:0000313" key="5">
    <source>
        <dbReference type="Proteomes" id="UP001429100"/>
    </source>
</evidence>
<evidence type="ECO:0000256" key="1">
    <source>
        <dbReference type="ARBA" id="ARBA00025788"/>
    </source>
</evidence>
<accession>A0A0S4TFC7</accession>
<dbReference type="OrthoDB" id="2635at2759"/>
<dbReference type="PROSITE" id="PS51532">
    <property type="entry name" value="PITH"/>
    <property type="match status" value="1"/>
</dbReference>
<feature type="domain" description="PITH" evidence="2">
    <location>
        <begin position="25"/>
        <end position="201"/>
    </location>
</feature>
<dbReference type="InterPro" id="IPR037047">
    <property type="entry name" value="PITH_dom_sf"/>
</dbReference>
<reference evidence="3" key="2">
    <citation type="submission" date="2015-08" db="EMBL/GenBank/DDBJ databases">
        <authorList>
            <person name="Babu N.S."/>
            <person name="Beckwith C.J."/>
            <person name="Beseler K.G."/>
            <person name="Brison A."/>
            <person name="Carone J.V."/>
            <person name="Caskin T.P."/>
            <person name="Diamond M."/>
            <person name="Durham M.E."/>
            <person name="Foxe J.M."/>
            <person name="Go M."/>
            <person name="Henderson B.A."/>
            <person name="Jones I.B."/>
            <person name="McGettigan J.A."/>
            <person name="Micheletti S.J."/>
            <person name="Nasrallah M.E."/>
            <person name="Ortiz D."/>
            <person name="Piller C.R."/>
            <person name="Privatt S.R."/>
            <person name="Schneider S.L."/>
            <person name="Sharp S."/>
            <person name="Smith T.C."/>
            <person name="Stanton J.D."/>
            <person name="Ullery H.E."/>
            <person name="Wilson R.J."/>
            <person name="Serrano M.G."/>
            <person name="Buck G."/>
            <person name="Lee V."/>
            <person name="Wang Y."/>
            <person name="Carvalho R."/>
            <person name="Voegtly L."/>
            <person name="Shi R."/>
            <person name="Duckworth R."/>
            <person name="Johnson A."/>
            <person name="Loviza R."/>
            <person name="Walstead R."/>
            <person name="Shah Z."/>
            <person name="Kiflezghi M."/>
            <person name="Wade K."/>
            <person name="Ball S.L."/>
            <person name="Bradley K.W."/>
            <person name="Asai D.J."/>
            <person name="Bowman C.A."/>
            <person name="Russell D.A."/>
            <person name="Pope W.H."/>
            <person name="Jacobs-Sera D."/>
            <person name="Hendrix R.W."/>
            <person name="Hatfull G.F."/>
        </authorList>
    </citation>
    <scope>NUCLEOTIDE SEQUENCE [LARGE SCALE GENOMIC DNA]</scope>
</reference>
<evidence type="ECO:0000259" key="2">
    <source>
        <dbReference type="PROSITE" id="PS51532"/>
    </source>
</evidence>
<dbReference type="GO" id="GO:0005737">
    <property type="term" value="C:cytoplasm"/>
    <property type="evidence" value="ECO:0007669"/>
    <property type="project" value="UniProtKB-ARBA"/>
</dbReference>
<reference evidence="4 5" key="1">
    <citation type="submission" date="2014-11" db="EMBL/GenBank/DDBJ databases">
        <title>Comparative genomic analysis of Cryptosporidium hominis reveals occurrence of genetic recombination in virulent subtypes.</title>
        <authorList>
            <person name="Guo Y."/>
            <person name="Tang K."/>
            <person name="Frace M."/>
            <person name="Li N."/>
            <person name="Roellig D.M."/>
            <person name="Sammons S."/>
            <person name="Knipe K."/>
            <person name="Rowe L."/>
            <person name="Feng Y."/>
            <person name="Xiao L."/>
        </authorList>
    </citation>
    <scope>NUCLEOTIDE SEQUENCE [LARGE SCALE GENOMIC DNA]</scope>
    <source>
        <strain evidence="4">30976</strain>
    </source>
</reference>
<dbReference type="EMBL" id="JTAI01000012">
    <property type="protein sequence ID" value="PPS94315.1"/>
    <property type="molecule type" value="Genomic_DNA"/>
</dbReference>
<organism evidence="3">
    <name type="scientific">Cryptosporidium hominis</name>
    <dbReference type="NCBI Taxonomy" id="237895"/>
    <lineage>
        <taxon>Eukaryota</taxon>
        <taxon>Sar</taxon>
        <taxon>Alveolata</taxon>
        <taxon>Apicomplexa</taxon>
        <taxon>Conoidasida</taxon>
        <taxon>Coccidia</taxon>
        <taxon>Eucoccidiorida</taxon>
        <taxon>Eimeriorina</taxon>
        <taxon>Cryptosporidiidae</taxon>
        <taxon>Cryptosporidium</taxon>
    </lineage>
</organism>
<dbReference type="VEuPathDB" id="CryptoDB:ChTU502y2012_386g0375"/>